<proteinExistence type="predicted"/>
<name>A0ABT2FNA4_9GAMM</name>
<gene>
    <name evidence="1" type="ORF">L9G74_13750</name>
</gene>
<reference evidence="1 2" key="1">
    <citation type="submission" date="2022-02" db="EMBL/GenBank/DDBJ databases">
        <authorList>
            <person name="Zhuang L."/>
        </authorList>
    </citation>
    <scope>NUCLEOTIDE SEQUENCE [LARGE SCALE GENOMIC DNA]</scope>
    <source>
        <strain evidence="1 2">C32</strain>
    </source>
</reference>
<evidence type="ECO:0000313" key="1">
    <source>
        <dbReference type="EMBL" id="MCS4557511.1"/>
    </source>
</evidence>
<keyword evidence="2" id="KW-1185">Reference proteome</keyword>
<protein>
    <submittedName>
        <fullName evidence="1">Uncharacterized protein</fullName>
    </submittedName>
</protein>
<evidence type="ECO:0000313" key="2">
    <source>
        <dbReference type="Proteomes" id="UP001201549"/>
    </source>
</evidence>
<comment type="caution">
    <text evidence="1">The sequence shown here is derived from an EMBL/GenBank/DDBJ whole genome shotgun (WGS) entry which is preliminary data.</text>
</comment>
<dbReference type="EMBL" id="JAKOGG010000010">
    <property type="protein sequence ID" value="MCS4557511.1"/>
    <property type="molecule type" value="Genomic_DNA"/>
</dbReference>
<sequence length="82" mass="9551">MFKSPLLSQILAAELSNNNEIAENTQWLPQCEKLIILAYRFSRTYDGANYRELNDGHYWFAEYVDGDECLACKFKTHSIDLL</sequence>
<dbReference type="RefSeq" id="WP_238896990.1">
    <property type="nucleotide sequence ID" value="NZ_JAKOGG010000010.1"/>
</dbReference>
<reference evidence="2" key="2">
    <citation type="submission" date="2023-07" db="EMBL/GenBank/DDBJ databases">
        <title>Shewanella mangrovi sp. nov., an acetaldehyde- degrading bacterium isolated from mangrove sediment.</title>
        <authorList>
            <person name="Liu Y."/>
        </authorList>
    </citation>
    <scope>NUCLEOTIDE SEQUENCE [LARGE SCALE GENOMIC DNA]</scope>
    <source>
        <strain evidence="2">C32</strain>
    </source>
</reference>
<dbReference type="Proteomes" id="UP001201549">
    <property type="component" value="Unassembled WGS sequence"/>
</dbReference>
<organism evidence="1 2">
    <name type="scientific">Shewanella electrica</name>
    <dbReference type="NCBI Taxonomy" id="515560"/>
    <lineage>
        <taxon>Bacteria</taxon>
        <taxon>Pseudomonadati</taxon>
        <taxon>Pseudomonadota</taxon>
        <taxon>Gammaproteobacteria</taxon>
        <taxon>Alteromonadales</taxon>
        <taxon>Shewanellaceae</taxon>
        <taxon>Shewanella</taxon>
    </lineage>
</organism>
<accession>A0ABT2FNA4</accession>